<evidence type="ECO:0000313" key="4">
    <source>
        <dbReference type="Proteomes" id="UP000324143"/>
    </source>
</evidence>
<dbReference type="PROSITE" id="PS50164">
    <property type="entry name" value="GIY_YIG"/>
    <property type="match status" value="1"/>
</dbReference>
<name>A0A5D0MIY0_9BACT</name>
<dbReference type="InterPro" id="IPR035901">
    <property type="entry name" value="GIY-YIG_endonuc_sf"/>
</dbReference>
<protein>
    <submittedName>
        <fullName evidence="3">GIY-YIG nuclease family protein</fullName>
    </submittedName>
</protein>
<evidence type="ECO:0000313" key="3">
    <source>
        <dbReference type="EMBL" id="TYB31573.1"/>
    </source>
</evidence>
<dbReference type="Gene3D" id="3.40.1440.10">
    <property type="entry name" value="GIY-YIG endonuclease"/>
    <property type="match status" value="1"/>
</dbReference>
<accession>A0A5D0MIY0</accession>
<proteinExistence type="inferred from homology"/>
<dbReference type="InterPro" id="IPR050190">
    <property type="entry name" value="UPF0213_domain"/>
</dbReference>
<sequence>MNKKGFVYFLTNRNNKVLYIGVTSNLKKRIYEHKNKLIEGFTNKYNCEKLVYYEKYNDINEAIEREKQLKNWHRDWKNNLVEKENSEWKDLSEEFL</sequence>
<dbReference type="PANTHER" id="PTHR34477">
    <property type="entry name" value="UPF0213 PROTEIN YHBQ"/>
    <property type="match status" value="1"/>
</dbReference>
<evidence type="ECO:0000259" key="2">
    <source>
        <dbReference type="PROSITE" id="PS50164"/>
    </source>
</evidence>
<dbReference type="CDD" id="cd10448">
    <property type="entry name" value="GIY-YIG_unchar_3"/>
    <property type="match status" value="1"/>
</dbReference>
<dbReference type="Proteomes" id="UP000324143">
    <property type="component" value="Unassembled WGS sequence"/>
</dbReference>
<dbReference type="AlphaFoldDB" id="A0A5D0MIY0"/>
<dbReference type="PANTHER" id="PTHR34477:SF5">
    <property type="entry name" value="BSL5627 PROTEIN"/>
    <property type="match status" value="1"/>
</dbReference>
<evidence type="ECO:0000256" key="1">
    <source>
        <dbReference type="ARBA" id="ARBA00007435"/>
    </source>
</evidence>
<comment type="caution">
    <text evidence="3">The sequence shown here is derived from an EMBL/GenBank/DDBJ whole genome shotgun (WGS) entry which is preliminary data.</text>
</comment>
<reference evidence="3" key="1">
    <citation type="submission" date="2019-08" db="EMBL/GenBank/DDBJ databases">
        <title>Genomic characterization of a novel candidate phylum (ARYD3) from a high temperature, high salinity tertiary oil reservoir in north central Oklahoma, USA.</title>
        <authorList>
            <person name="Youssef N.H."/>
            <person name="Yadav A."/>
            <person name="Elshahed M.S."/>
        </authorList>
    </citation>
    <scope>NUCLEOTIDE SEQUENCE [LARGE SCALE GENOMIC DNA]</scope>
    <source>
        <strain evidence="3">ARYD3</strain>
    </source>
</reference>
<dbReference type="SMART" id="SM00465">
    <property type="entry name" value="GIYc"/>
    <property type="match status" value="1"/>
</dbReference>
<dbReference type="Pfam" id="PF01541">
    <property type="entry name" value="GIY-YIG"/>
    <property type="match status" value="1"/>
</dbReference>
<dbReference type="EMBL" id="VSIX01000032">
    <property type="protein sequence ID" value="TYB31573.1"/>
    <property type="molecule type" value="Genomic_DNA"/>
</dbReference>
<dbReference type="InterPro" id="IPR000305">
    <property type="entry name" value="GIY-YIG_endonuc"/>
</dbReference>
<feature type="domain" description="GIY-YIG" evidence="2">
    <location>
        <begin position="3"/>
        <end position="79"/>
    </location>
</feature>
<keyword evidence="4" id="KW-1185">Reference proteome</keyword>
<dbReference type="SUPFAM" id="SSF82771">
    <property type="entry name" value="GIY-YIG endonuclease"/>
    <property type="match status" value="1"/>
</dbReference>
<comment type="similarity">
    <text evidence="1">Belongs to the UPF0213 family.</text>
</comment>
<organism evidence="3 4">
    <name type="scientific">Candidatus Mcinerneyibacterium aminivorans</name>
    <dbReference type="NCBI Taxonomy" id="2703815"/>
    <lineage>
        <taxon>Bacteria</taxon>
        <taxon>Candidatus Macinerneyibacteriota</taxon>
        <taxon>Candidatus Mcinerneyibacteria</taxon>
        <taxon>Candidatus Mcinerneyibacteriales</taxon>
        <taxon>Candidatus Mcinerneyibacteriaceae</taxon>
        <taxon>Candidatus Mcinerneyibacterium</taxon>
    </lineage>
</organism>
<gene>
    <name evidence="3" type="ORF">FXF47_02975</name>
</gene>